<evidence type="ECO:0000313" key="1">
    <source>
        <dbReference type="EMBL" id="CAF2269701.1"/>
    </source>
</evidence>
<accession>A0A817AI29</accession>
<comment type="caution">
    <text evidence="1">The sequence shown here is derived from an EMBL/GenBank/DDBJ whole genome shotgun (WGS) entry which is preliminary data.</text>
</comment>
<proteinExistence type="predicted"/>
<protein>
    <submittedName>
        <fullName evidence="1">Uncharacterized protein</fullName>
    </submittedName>
</protein>
<dbReference type="EMBL" id="CAJOBF010002639">
    <property type="protein sequence ID" value="CAF4047264.1"/>
    <property type="molecule type" value="Genomic_DNA"/>
</dbReference>
<dbReference type="AlphaFoldDB" id="A0A817AI29"/>
<evidence type="ECO:0000313" key="2">
    <source>
        <dbReference type="EMBL" id="CAF4047264.1"/>
    </source>
</evidence>
<dbReference type="EMBL" id="CAJNRG010019177">
    <property type="protein sequence ID" value="CAF2269701.1"/>
    <property type="molecule type" value="Genomic_DNA"/>
</dbReference>
<name>A0A817AI29_9BILA</name>
<evidence type="ECO:0000313" key="3">
    <source>
        <dbReference type="Proteomes" id="UP000663887"/>
    </source>
</evidence>
<dbReference type="Proteomes" id="UP000663887">
    <property type="component" value="Unassembled WGS sequence"/>
</dbReference>
<dbReference type="Proteomes" id="UP000663842">
    <property type="component" value="Unassembled WGS sequence"/>
</dbReference>
<organism evidence="1 3">
    <name type="scientific">Rotaria magnacalcarata</name>
    <dbReference type="NCBI Taxonomy" id="392030"/>
    <lineage>
        <taxon>Eukaryota</taxon>
        <taxon>Metazoa</taxon>
        <taxon>Spiralia</taxon>
        <taxon>Gnathifera</taxon>
        <taxon>Rotifera</taxon>
        <taxon>Eurotatoria</taxon>
        <taxon>Bdelloidea</taxon>
        <taxon>Philodinida</taxon>
        <taxon>Philodinidae</taxon>
        <taxon>Rotaria</taxon>
    </lineage>
</organism>
<reference evidence="1" key="1">
    <citation type="submission" date="2021-02" db="EMBL/GenBank/DDBJ databases">
        <authorList>
            <person name="Nowell W R."/>
        </authorList>
    </citation>
    <scope>NUCLEOTIDE SEQUENCE</scope>
</reference>
<sequence>MRFHFKKYNSNNEEQIDPVLDSFRTRFWLDEHCWFVQCDWNPENSFAGIYTIPFAFSDFEFVFPVISKSTCPTNNDQSTYDCVRRLIYKLDLNQYLYESKIEFFNIQDLSLALPATHHVWSMVPKFNRLRVLRVSSSTEHSQHIESYIFK</sequence>
<gene>
    <name evidence="2" type="ORF">UXM345_LOCUS18984</name>
    <name evidence="1" type="ORF">XDN619_LOCUS37011</name>
</gene>